<dbReference type="RefSeq" id="WP_147306529.1">
    <property type="nucleotide sequence ID" value="NZ_CP023687.1"/>
</dbReference>
<feature type="signal peptide" evidence="1">
    <location>
        <begin position="1"/>
        <end position="18"/>
    </location>
</feature>
<accession>A0ABY9AK56</accession>
<gene>
    <name evidence="2" type="ORF">QRO08_15945</name>
</gene>
<protein>
    <recommendedName>
        <fullName evidence="4">Lipoprotein</fullName>
    </recommendedName>
</protein>
<keyword evidence="3" id="KW-1185">Reference proteome</keyword>
<evidence type="ECO:0000313" key="2">
    <source>
        <dbReference type="EMBL" id="WIY47320.1"/>
    </source>
</evidence>
<dbReference type="Proteomes" id="UP001242732">
    <property type="component" value="Chromosome"/>
</dbReference>
<sequence>MRRYLALAAMFIGCTANAAPLPKINEAELRKEFTSLKDPDSAKFRNIKLAKTDTAGAWVMCGEVNAKNSYGGYAGFGRFMGMLFTEGRKTTYLVMTIDNDSANVMCEKHGL</sequence>
<evidence type="ECO:0000256" key="1">
    <source>
        <dbReference type="SAM" id="SignalP"/>
    </source>
</evidence>
<proteinExistence type="predicted"/>
<evidence type="ECO:0000313" key="3">
    <source>
        <dbReference type="Proteomes" id="UP001242732"/>
    </source>
</evidence>
<evidence type="ECO:0008006" key="4">
    <source>
        <dbReference type="Google" id="ProtNLM"/>
    </source>
</evidence>
<keyword evidence="1" id="KW-0732">Signal</keyword>
<organism evidence="2 3">
    <name type="scientific">Paracidovorax citrulli</name>
    <name type="common">Acidovorax citrulli</name>
    <dbReference type="NCBI Taxonomy" id="80869"/>
    <lineage>
        <taxon>Bacteria</taxon>
        <taxon>Pseudomonadati</taxon>
        <taxon>Pseudomonadota</taxon>
        <taxon>Betaproteobacteria</taxon>
        <taxon>Burkholderiales</taxon>
        <taxon>Comamonadaceae</taxon>
        <taxon>Paracidovorax</taxon>
    </lineage>
</organism>
<reference evidence="2 3" key="1">
    <citation type="submission" date="2023-06" db="EMBL/GenBank/DDBJ databases">
        <authorList>
            <person name="Ham H."/>
            <person name="Park D.S."/>
        </authorList>
    </citation>
    <scope>NUCLEOTIDE SEQUENCE [LARGE SCALE GENOMIC DNA]</scope>
    <source>
        <strain evidence="2 3">KACC 17005</strain>
    </source>
</reference>
<name>A0ABY9AK56_PARCI</name>
<dbReference type="EMBL" id="CP127363">
    <property type="protein sequence ID" value="WIY47320.1"/>
    <property type="molecule type" value="Genomic_DNA"/>
</dbReference>
<feature type="chain" id="PRO_5047391799" description="Lipoprotein" evidence="1">
    <location>
        <begin position="19"/>
        <end position="111"/>
    </location>
</feature>